<feature type="domain" description="Alpha/beta hydrolase fold-3" evidence="3">
    <location>
        <begin position="78"/>
        <end position="290"/>
    </location>
</feature>
<dbReference type="RefSeq" id="WP_161698575.1">
    <property type="nucleotide sequence ID" value="NZ_JAAAHS010000116.1"/>
</dbReference>
<evidence type="ECO:0000256" key="1">
    <source>
        <dbReference type="ARBA" id="ARBA00010515"/>
    </source>
</evidence>
<comment type="similarity">
    <text evidence="1">Belongs to the 'GDXG' lipolytic enzyme family.</text>
</comment>
<dbReference type="InterPro" id="IPR019826">
    <property type="entry name" value="Carboxylesterase_B_AS"/>
</dbReference>
<dbReference type="InterPro" id="IPR002168">
    <property type="entry name" value="Lipase_GDXG_HIS_AS"/>
</dbReference>
<proteinExistence type="inferred from homology"/>
<dbReference type="PROSITE" id="PS01173">
    <property type="entry name" value="LIPASE_GDXG_HIS"/>
    <property type="match status" value="1"/>
</dbReference>
<dbReference type="EMBL" id="JAAAHS010000116">
    <property type="protein sequence ID" value="NBE53042.1"/>
    <property type="molecule type" value="Genomic_DNA"/>
</dbReference>
<dbReference type="GO" id="GO:0016787">
    <property type="term" value="F:hydrolase activity"/>
    <property type="evidence" value="ECO:0007669"/>
    <property type="project" value="UniProtKB-KW"/>
</dbReference>
<keyword evidence="2 4" id="KW-0378">Hydrolase</keyword>
<keyword evidence="5" id="KW-1185">Reference proteome</keyword>
<dbReference type="OrthoDB" id="128186at2"/>
<evidence type="ECO:0000313" key="5">
    <source>
        <dbReference type="Proteomes" id="UP000598297"/>
    </source>
</evidence>
<dbReference type="AlphaFoldDB" id="A0A964UU97"/>
<dbReference type="Pfam" id="PF07859">
    <property type="entry name" value="Abhydrolase_3"/>
    <property type="match status" value="1"/>
</dbReference>
<dbReference type="PROSITE" id="PS00122">
    <property type="entry name" value="CARBOXYLESTERASE_B_1"/>
    <property type="match status" value="1"/>
</dbReference>
<evidence type="ECO:0000313" key="4">
    <source>
        <dbReference type="EMBL" id="NBE53042.1"/>
    </source>
</evidence>
<sequence>MPLDPDIAAFLRSLQQLDAPEPGENAVAQARARLRALTVDHLDQATKPEAATVTSTVLADSVPARVYRPHATTPVPTVVYLHGGGWVAGDLDTHDVHARTLCRDLDAVVVSVDYRLAPEHRFPAAVEDAYAALTWVAQHVDAFGGDPARLVVGGDSAGATLSAVCAQQAHADGLSLAAQLLVYPSTDMAGAYPSRTENGEGYFLTTAELHWFFEQYLGVSPSDPASAAFGADPRVAPLRAKDLSGLAPAVVATAEYDPLRDEGDAYAEALRGTGVRVAHRRFDGLVHGFYGMDHLSPAAGEATAWINAALKRLLG</sequence>
<evidence type="ECO:0000259" key="3">
    <source>
        <dbReference type="Pfam" id="PF07859"/>
    </source>
</evidence>
<evidence type="ECO:0000256" key="2">
    <source>
        <dbReference type="ARBA" id="ARBA00022801"/>
    </source>
</evidence>
<dbReference type="InterPro" id="IPR029058">
    <property type="entry name" value="AB_hydrolase_fold"/>
</dbReference>
<organism evidence="4 5">
    <name type="scientific">Streptomyces boluensis</name>
    <dbReference type="NCBI Taxonomy" id="1775135"/>
    <lineage>
        <taxon>Bacteria</taxon>
        <taxon>Bacillati</taxon>
        <taxon>Actinomycetota</taxon>
        <taxon>Actinomycetes</taxon>
        <taxon>Kitasatosporales</taxon>
        <taxon>Streptomycetaceae</taxon>
        <taxon>Streptomyces</taxon>
    </lineage>
</organism>
<dbReference type="Proteomes" id="UP000598297">
    <property type="component" value="Unassembled WGS sequence"/>
</dbReference>
<protein>
    <submittedName>
        <fullName evidence="4">Alpha/beta hydrolase fold domain-containing protein</fullName>
    </submittedName>
</protein>
<dbReference type="Gene3D" id="3.40.50.1820">
    <property type="entry name" value="alpha/beta hydrolase"/>
    <property type="match status" value="1"/>
</dbReference>
<name>A0A964UU97_9ACTN</name>
<gene>
    <name evidence="4" type="ORF">GUY60_16760</name>
</gene>
<dbReference type="PANTHER" id="PTHR48081:SF8">
    <property type="entry name" value="ALPHA_BETA HYDROLASE FOLD-3 DOMAIN-CONTAINING PROTEIN-RELATED"/>
    <property type="match status" value="1"/>
</dbReference>
<dbReference type="InterPro" id="IPR013094">
    <property type="entry name" value="AB_hydrolase_3"/>
</dbReference>
<dbReference type="SUPFAM" id="SSF53474">
    <property type="entry name" value="alpha/beta-Hydrolases"/>
    <property type="match status" value="1"/>
</dbReference>
<accession>A0A964UU97</accession>
<dbReference type="PANTHER" id="PTHR48081">
    <property type="entry name" value="AB HYDROLASE SUPERFAMILY PROTEIN C4A8.06C"/>
    <property type="match status" value="1"/>
</dbReference>
<dbReference type="FunFam" id="3.40.50.1820:FF:000089">
    <property type="entry name" value="Alpha/beta hydrolase"/>
    <property type="match status" value="1"/>
</dbReference>
<reference evidence="4" key="1">
    <citation type="submission" date="2020-01" db="EMBL/GenBank/DDBJ databases">
        <title>Whole-genome analyses of novel actinobacteria.</title>
        <authorList>
            <person name="Sahin N."/>
        </authorList>
    </citation>
    <scope>NUCLEOTIDE SEQUENCE</scope>
    <source>
        <strain evidence="4">YC537</strain>
    </source>
</reference>
<dbReference type="InterPro" id="IPR050300">
    <property type="entry name" value="GDXG_lipolytic_enzyme"/>
</dbReference>
<comment type="caution">
    <text evidence="4">The sequence shown here is derived from an EMBL/GenBank/DDBJ whole genome shotgun (WGS) entry which is preliminary data.</text>
</comment>